<comment type="caution">
    <text evidence="5">The sequence shown here is derived from an EMBL/GenBank/DDBJ whole genome shotgun (WGS) entry which is preliminary data.</text>
</comment>
<feature type="domain" description="AAA+ ATPase" evidence="4">
    <location>
        <begin position="243"/>
        <end position="375"/>
    </location>
</feature>
<comment type="similarity">
    <text evidence="1">Belongs to the AAA ATPase family.</text>
</comment>
<reference evidence="5 6" key="1">
    <citation type="submission" date="2019-09" db="EMBL/GenBank/DDBJ databases">
        <title>Genome Sequence of Larkinella sp MA1.</title>
        <authorList>
            <person name="Srinivasan S."/>
        </authorList>
    </citation>
    <scope>NUCLEOTIDE SEQUENCE [LARGE SCALE GENOMIC DNA]</scope>
    <source>
        <strain evidence="5 6">MA1</strain>
    </source>
</reference>
<dbReference type="EMBL" id="VTWS01000007">
    <property type="protein sequence ID" value="KAA9347821.1"/>
    <property type="molecule type" value="Genomic_DNA"/>
</dbReference>
<dbReference type="InterPro" id="IPR003593">
    <property type="entry name" value="AAA+_ATPase"/>
</dbReference>
<dbReference type="Pfam" id="PF00004">
    <property type="entry name" value="AAA"/>
    <property type="match status" value="1"/>
</dbReference>
<evidence type="ECO:0000313" key="5">
    <source>
        <dbReference type="EMBL" id="KAA9347821.1"/>
    </source>
</evidence>
<evidence type="ECO:0000259" key="4">
    <source>
        <dbReference type="SMART" id="SM00382"/>
    </source>
</evidence>
<dbReference type="GO" id="GO:0016887">
    <property type="term" value="F:ATP hydrolysis activity"/>
    <property type="evidence" value="ECO:0007669"/>
    <property type="project" value="InterPro"/>
</dbReference>
<dbReference type="CDD" id="cd19481">
    <property type="entry name" value="RecA-like_protease"/>
    <property type="match status" value="1"/>
</dbReference>
<dbReference type="RefSeq" id="WP_150880400.1">
    <property type="nucleotide sequence ID" value="NZ_VTWS01000007.1"/>
</dbReference>
<proteinExistence type="inferred from homology"/>
<dbReference type="Gene3D" id="3.40.50.300">
    <property type="entry name" value="P-loop containing nucleotide triphosphate hydrolases"/>
    <property type="match status" value="1"/>
</dbReference>
<protein>
    <submittedName>
        <fullName evidence="5">ATP-binding protein</fullName>
    </submittedName>
</protein>
<dbReference type="AlphaFoldDB" id="A0A5N1J812"/>
<keyword evidence="2" id="KW-0547">Nucleotide-binding</keyword>
<evidence type="ECO:0000256" key="2">
    <source>
        <dbReference type="ARBA" id="ARBA00022741"/>
    </source>
</evidence>
<dbReference type="InterPro" id="IPR050221">
    <property type="entry name" value="26S_Proteasome_ATPase"/>
</dbReference>
<accession>A0A5N1J812</accession>
<keyword evidence="3 5" id="KW-0067">ATP-binding</keyword>
<dbReference type="Proteomes" id="UP000326344">
    <property type="component" value="Unassembled WGS sequence"/>
</dbReference>
<dbReference type="GO" id="GO:0005524">
    <property type="term" value="F:ATP binding"/>
    <property type="evidence" value="ECO:0007669"/>
    <property type="project" value="UniProtKB-KW"/>
</dbReference>
<dbReference type="PANTHER" id="PTHR23073">
    <property type="entry name" value="26S PROTEASOME REGULATORY SUBUNIT"/>
    <property type="match status" value="1"/>
</dbReference>
<dbReference type="InterPro" id="IPR027417">
    <property type="entry name" value="P-loop_NTPase"/>
</dbReference>
<keyword evidence="6" id="KW-1185">Reference proteome</keyword>
<evidence type="ECO:0000256" key="3">
    <source>
        <dbReference type="ARBA" id="ARBA00022840"/>
    </source>
</evidence>
<dbReference type="SUPFAM" id="SSF52540">
    <property type="entry name" value="P-loop containing nucleoside triphosphate hydrolases"/>
    <property type="match status" value="1"/>
</dbReference>
<dbReference type="InterPro" id="IPR003959">
    <property type="entry name" value="ATPase_AAA_core"/>
</dbReference>
<organism evidence="5 6">
    <name type="scientific">Larkinella humicola</name>
    <dbReference type="NCBI Taxonomy" id="2607654"/>
    <lineage>
        <taxon>Bacteria</taxon>
        <taxon>Pseudomonadati</taxon>
        <taxon>Bacteroidota</taxon>
        <taxon>Cytophagia</taxon>
        <taxon>Cytophagales</taxon>
        <taxon>Spirosomataceae</taxon>
        <taxon>Larkinella</taxon>
    </lineage>
</organism>
<dbReference type="SMART" id="SM00382">
    <property type="entry name" value="AAA"/>
    <property type="match status" value="1"/>
</dbReference>
<evidence type="ECO:0000256" key="1">
    <source>
        <dbReference type="ARBA" id="ARBA00006914"/>
    </source>
</evidence>
<sequence length="452" mass="51068">MTKSTSPQTTAFPVRPTTLYLALDFLRAFVHWRLNPTTGSTDLRPVLPDLNVGAVAPLTQFIVETQLDEAELLLLLLALAPHLQPGFFDTLIREHLPDGGDFPEFGGVRGSNHRGLLPTGETALFVLAGNDLEKRLALYDLFSPEHFFARERILYLEDVKPGEPRLSGRLILDPDYVELFTTGRVSAPALSMNFPAQRIRTDMEWEDLVLPAPTFTQIRDIEHWIQHYDTLRTDWQMGQRLKPGYRVLFYGPPGTGKTLTATLLGKYTNREVYRVDLSLVVSKYIGETEKNLANLFDKAHAKNWILFFDEADALFGKRTETRDAHDRYANQEVAFLLQKIEEFDGLVILASNLKSNIDPAFARRFQAMIHFPLPNAAERLLLWQKCLPPSARLAPELPVEQLAGRYELSGAAILNIIQFCALRALSRQTDVLATADVVEGIRLEFQKEGKLV</sequence>
<name>A0A5N1J812_9BACT</name>
<gene>
    <name evidence="5" type="ORF">F0P93_24645</name>
</gene>
<evidence type="ECO:0000313" key="6">
    <source>
        <dbReference type="Proteomes" id="UP000326344"/>
    </source>
</evidence>